<gene>
    <name evidence="1" type="ORF">LCGC14_1352660</name>
</gene>
<reference evidence="1" key="1">
    <citation type="journal article" date="2015" name="Nature">
        <title>Complex archaea that bridge the gap between prokaryotes and eukaryotes.</title>
        <authorList>
            <person name="Spang A."/>
            <person name="Saw J.H."/>
            <person name="Jorgensen S.L."/>
            <person name="Zaremba-Niedzwiedzka K."/>
            <person name="Martijn J."/>
            <person name="Lind A.E."/>
            <person name="van Eijk R."/>
            <person name="Schleper C."/>
            <person name="Guy L."/>
            <person name="Ettema T.J."/>
        </authorList>
    </citation>
    <scope>NUCLEOTIDE SEQUENCE</scope>
</reference>
<evidence type="ECO:0008006" key="2">
    <source>
        <dbReference type="Google" id="ProtNLM"/>
    </source>
</evidence>
<accession>A0A0F9KAE3</accession>
<dbReference type="InterPro" id="IPR016181">
    <property type="entry name" value="Acyl_CoA_acyltransferase"/>
</dbReference>
<proteinExistence type="predicted"/>
<comment type="caution">
    <text evidence="1">The sequence shown here is derived from an EMBL/GenBank/DDBJ whole genome shotgun (WGS) entry which is preliminary data.</text>
</comment>
<sequence length="133" mass="16004">MLDYAIYRFGYEDAKWLYPRLKLKDEYIPTYIYVGFWNEMYVGYMSCSFENMDTINIQSTQLVPEFQGIKIVRIIREIIKTIHRDFYNITVMIDNQNNNMIKVFLNVGFFITGSVAEYDKIFIRLLKTDEKIM</sequence>
<dbReference type="Gene3D" id="3.40.630.30">
    <property type="match status" value="1"/>
</dbReference>
<evidence type="ECO:0000313" key="1">
    <source>
        <dbReference type="EMBL" id="KKM79164.1"/>
    </source>
</evidence>
<dbReference type="AlphaFoldDB" id="A0A0F9KAE3"/>
<dbReference type="EMBL" id="LAZR01008374">
    <property type="protein sequence ID" value="KKM79164.1"/>
    <property type="molecule type" value="Genomic_DNA"/>
</dbReference>
<organism evidence="1">
    <name type="scientific">marine sediment metagenome</name>
    <dbReference type="NCBI Taxonomy" id="412755"/>
    <lineage>
        <taxon>unclassified sequences</taxon>
        <taxon>metagenomes</taxon>
        <taxon>ecological metagenomes</taxon>
    </lineage>
</organism>
<name>A0A0F9KAE3_9ZZZZ</name>
<protein>
    <recommendedName>
        <fullName evidence="2">N-acetyltransferase domain-containing protein</fullName>
    </recommendedName>
</protein>
<dbReference type="SUPFAM" id="SSF55729">
    <property type="entry name" value="Acyl-CoA N-acyltransferases (Nat)"/>
    <property type="match status" value="1"/>
</dbReference>